<dbReference type="EMBL" id="FQYU01000003">
    <property type="protein sequence ID" value="SHJ21021.1"/>
    <property type="molecule type" value="Genomic_DNA"/>
</dbReference>
<dbReference type="AlphaFoldDB" id="A0A1M6HFM5"/>
<accession>A0A1M6HFM5</accession>
<name>A0A1M6HFM5_9FLAO</name>
<sequence>MVLGLIVLGSSLLGLQAMVHPTLNSCEFPALHEDAKVGEGLEGVWRYTVNNAPPEYSKGSIAIVKEEGSYGVEVHLAEGSLKGFNVAIEGNSVSFDLTIEGTVVSVKLKADGDKLTGTSSSSEGTYTIEGSRVKRL</sequence>
<dbReference type="STRING" id="192903.SAMN04488513_10335"/>
<feature type="region of interest" description="Disordered" evidence="1">
    <location>
        <begin position="114"/>
        <end position="136"/>
    </location>
</feature>
<dbReference type="Proteomes" id="UP000184543">
    <property type="component" value="Unassembled WGS sequence"/>
</dbReference>
<protein>
    <recommendedName>
        <fullName evidence="4">Lipocalin-like domain-containing protein</fullName>
    </recommendedName>
</protein>
<reference evidence="3" key="1">
    <citation type="submission" date="2016-11" db="EMBL/GenBank/DDBJ databases">
        <authorList>
            <person name="Varghese N."/>
            <person name="Submissions S."/>
        </authorList>
    </citation>
    <scope>NUCLEOTIDE SEQUENCE [LARGE SCALE GENOMIC DNA]</scope>
    <source>
        <strain evidence="3">DSM 19858</strain>
    </source>
</reference>
<evidence type="ECO:0008006" key="4">
    <source>
        <dbReference type="Google" id="ProtNLM"/>
    </source>
</evidence>
<proteinExistence type="predicted"/>
<feature type="compositionally biased region" description="Low complexity" evidence="1">
    <location>
        <begin position="116"/>
        <end position="130"/>
    </location>
</feature>
<keyword evidence="3" id="KW-1185">Reference proteome</keyword>
<evidence type="ECO:0000256" key="1">
    <source>
        <dbReference type="SAM" id="MobiDB-lite"/>
    </source>
</evidence>
<gene>
    <name evidence="2" type="ORF">SAMN04488513_10335</name>
</gene>
<organism evidence="2 3">
    <name type="scientific">Pseudozobellia thermophila</name>
    <dbReference type="NCBI Taxonomy" id="192903"/>
    <lineage>
        <taxon>Bacteria</taxon>
        <taxon>Pseudomonadati</taxon>
        <taxon>Bacteroidota</taxon>
        <taxon>Flavobacteriia</taxon>
        <taxon>Flavobacteriales</taxon>
        <taxon>Flavobacteriaceae</taxon>
        <taxon>Pseudozobellia</taxon>
    </lineage>
</organism>
<evidence type="ECO:0000313" key="2">
    <source>
        <dbReference type="EMBL" id="SHJ21021.1"/>
    </source>
</evidence>
<evidence type="ECO:0000313" key="3">
    <source>
        <dbReference type="Proteomes" id="UP000184543"/>
    </source>
</evidence>